<comment type="cofactor">
    <cofactor evidence="1 8">
        <name>heme</name>
        <dbReference type="ChEBI" id="CHEBI:30413"/>
    </cofactor>
</comment>
<dbReference type="AlphaFoldDB" id="A0A9Q9AZN2"/>
<dbReference type="EMBL" id="CP099423">
    <property type="protein sequence ID" value="USW54807.1"/>
    <property type="molecule type" value="Genomic_DNA"/>
</dbReference>
<dbReference type="GO" id="GO:0004497">
    <property type="term" value="F:monooxygenase activity"/>
    <property type="evidence" value="ECO:0007669"/>
    <property type="project" value="UniProtKB-KW"/>
</dbReference>
<dbReference type="PANTHER" id="PTHR46206:SF2">
    <property type="entry name" value="CYTOCHROME P450 MONOOXYGENASE AUSG-RELATED"/>
    <property type="match status" value="1"/>
</dbReference>
<evidence type="ECO:0000313" key="11">
    <source>
        <dbReference type="EMBL" id="USW54807.1"/>
    </source>
</evidence>
<gene>
    <name evidence="11" type="ORF">Slin15195_G081260</name>
</gene>
<dbReference type="InterPro" id="IPR002401">
    <property type="entry name" value="Cyt_P450_E_grp-I"/>
</dbReference>
<evidence type="ECO:0000256" key="10">
    <source>
        <dbReference type="SAM" id="Phobius"/>
    </source>
</evidence>
<keyword evidence="5 9" id="KW-0560">Oxidoreductase</keyword>
<evidence type="ECO:0000256" key="8">
    <source>
        <dbReference type="PIRSR" id="PIRSR602401-1"/>
    </source>
</evidence>
<evidence type="ECO:0000256" key="2">
    <source>
        <dbReference type="ARBA" id="ARBA00010617"/>
    </source>
</evidence>
<protein>
    <submittedName>
        <fullName evidence="11">Cytochrome P450</fullName>
    </submittedName>
</protein>
<proteinExistence type="inferred from homology"/>
<reference evidence="11" key="1">
    <citation type="submission" date="2022-06" db="EMBL/GenBank/DDBJ databases">
        <title>Complete genome sequences of two strains of the flax pathogen Septoria linicola.</title>
        <authorList>
            <person name="Lapalu N."/>
            <person name="Simon A."/>
            <person name="Demenou B."/>
            <person name="Paumier D."/>
            <person name="Guillot M.-P."/>
            <person name="Gout L."/>
            <person name="Valade R."/>
        </authorList>
    </citation>
    <scope>NUCLEOTIDE SEQUENCE</scope>
    <source>
        <strain evidence="11">SE15195</strain>
    </source>
</reference>
<comment type="similarity">
    <text evidence="2 9">Belongs to the cytochrome P450 family.</text>
</comment>
<feature type="binding site" description="axial binding residue" evidence="8">
    <location>
        <position position="458"/>
    </location>
    <ligand>
        <name>heme</name>
        <dbReference type="ChEBI" id="CHEBI:30413"/>
    </ligand>
    <ligandPart>
        <name>Fe</name>
        <dbReference type="ChEBI" id="CHEBI:18248"/>
    </ligandPart>
</feature>
<evidence type="ECO:0000313" key="12">
    <source>
        <dbReference type="Proteomes" id="UP001056384"/>
    </source>
</evidence>
<evidence type="ECO:0000256" key="7">
    <source>
        <dbReference type="ARBA" id="ARBA00023033"/>
    </source>
</evidence>
<keyword evidence="6 8" id="KW-0408">Iron</keyword>
<name>A0A9Q9AZN2_9PEZI</name>
<evidence type="ECO:0000256" key="9">
    <source>
        <dbReference type="RuleBase" id="RU000461"/>
    </source>
</evidence>
<dbReference type="PROSITE" id="PS00086">
    <property type="entry name" value="CYTOCHROME_P450"/>
    <property type="match status" value="1"/>
</dbReference>
<evidence type="ECO:0000256" key="3">
    <source>
        <dbReference type="ARBA" id="ARBA00022617"/>
    </source>
</evidence>
<dbReference type="InterPro" id="IPR001128">
    <property type="entry name" value="Cyt_P450"/>
</dbReference>
<dbReference type="PANTHER" id="PTHR46206">
    <property type="entry name" value="CYTOCHROME P450"/>
    <property type="match status" value="1"/>
</dbReference>
<keyword evidence="4 8" id="KW-0479">Metal-binding</keyword>
<keyword evidence="3 8" id="KW-0349">Heme</keyword>
<evidence type="ECO:0000256" key="4">
    <source>
        <dbReference type="ARBA" id="ARBA00022723"/>
    </source>
</evidence>
<accession>A0A9Q9AZN2</accession>
<keyword evidence="10" id="KW-0812">Transmembrane</keyword>
<evidence type="ECO:0000256" key="5">
    <source>
        <dbReference type="ARBA" id="ARBA00023002"/>
    </source>
</evidence>
<dbReference type="CDD" id="cd11041">
    <property type="entry name" value="CYP503A1-like"/>
    <property type="match status" value="1"/>
</dbReference>
<dbReference type="Pfam" id="PF00067">
    <property type="entry name" value="p450"/>
    <property type="match status" value="1"/>
</dbReference>
<keyword evidence="12" id="KW-1185">Reference proteome</keyword>
<dbReference type="GO" id="GO:0020037">
    <property type="term" value="F:heme binding"/>
    <property type="evidence" value="ECO:0007669"/>
    <property type="project" value="InterPro"/>
</dbReference>
<dbReference type="GO" id="GO:0005506">
    <property type="term" value="F:iron ion binding"/>
    <property type="evidence" value="ECO:0007669"/>
    <property type="project" value="InterPro"/>
</dbReference>
<keyword evidence="7 9" id="KW-0503">Monooxygenase</keyword>
<dbReference type="InterPro" id="IPR017972">
    <property type="entry name" value="Cyt_P450_CS"/>
</dbReference>
<dbReference type="Gene3D" id="1.10.630.10">
    <property type="entry name" value="Cytochrome P450"/>
    <property type="match status" value="1"/>
</dbReference>
<keyword evidence="10" id="KW-1133">Transmembrane helix</keyword>
<dbReference type="PRINTS" id="PR00463">
    <property type="entry name" value="EP450I"/>
</dbReference>
<evidence type="ECO:0000256" key="1">
    <source>
        <dbReference type="ARBA" id="ARBA00001971"/>
    </source>
</evidence>
<sequence length="520" mass="57916">MISFSSAASASDISSIALQSFAGAIVLGIVYYLITGGQQPVAGIPIIGLDRKDKKSWPWQSEPAPFVLHANELLERGKEVSRGIFQVKAGAGYKVILPNRFAHELRNNPDLSFAAAGQKDFHANYPGFEGFREGLRPDGLMGDVVRVKLTQSLAIVTADIIEEADYAVKLWLGDISDWTTVYPKQGLLDVIARASGRIFGGKDLSRDKEWIELSKAYTVAVFAASNDLHKWHPLLQPLAQFTESSCKIAREQVAAARRVVAPQVDRRLKARDAALAEGASSKSIPDVFSWLVEMGKGRKINFAEGQLNLSMVALHTTTEMATRCLLALCEHPEIVQPLRDEINEVLGQDGWAKTAFHKMKLLDSFLKECQRHRQMATMSMMRVTTKPITLSDGTKIPRGAYIQVCDDATEDPDIYPEPEKFDAWRYLKMRQRPGHENLHQFVSTSPDNLGFGHGQHACPGRFFASTEIKIIISSLLLQFDWRFGPGQKSLPDLQYEHNFTIDPETALQCRKRVPEIDVVG</sequence>
<dbReference type="SUPFAM" id="SSF48264">
    <property type="entry name" value="Cytochrome P450"/>
    <property type="match status" value="1"/>
</dbReference>
<keyword evidence="10" id="KW-0472">Membrane</keyword>
<organism evidence="11 12">
    <name type="scientific">Septoria linicola</name>
    <dbReference type="NCBI Taxonomy" id="215465"/>
    <lineage>
        <taxon>Eukaryota</taxon>
        <taxon>Fungi</taxon>
        <taxon>Dikarya</taxon>
        <taxon>Ascomycota</taxon>
        <taxon>Pezizomycotina</taxon>
        <taxon>Dothideomycetes</taxon>
        <taxon>Dothideomycetidae</taxon>
        <taxon>Mycosphaerellales</taxon>
        <taxon>Mycosphaerellaceae</taxon>
        <taxon>Septoria</taxon>
    </lineage>
</organism>
<dbReference type="Proteomes" id="UP001056384">
    <property type="component" value="Chromosome 6"/>
</dbReference>
<dbReference type="GO" id="GO:0016705">
    <property type="term" value="F:oxidoreductase activity, acting on paired donors, with incorporation or reduction of molecular oxygen"/>
    <property type="evidence" value="ECO:0007669"/>
    <property type="project" value="InterPro"/>
</dbReference>
<feature type="transmembrane region" description="Helical" evidence="10">
    <location>
        <begin position="12"/>
        <end position="34"/>
    </location>
</feature>
<evidence type="ECO:0000256" key="6">
    <source>
        <dbReference type="ARBA" id="ARBA00023004"/>
    </source>
</evidence>
<dbReference type="InterPro" id="IPR036396">
    <property type="entry name" value="Cyt_P450_sf"/>
</dbReference>